<dbReference type="Proteomes" id="UP000008795">
    <property type="component" value="Chromosome"/>
</dbReference>
<sequence>MIIIGFYIGEKEPDIYNHKKSTSIFWG</sequence>
<dbReference type="HOGENOM" id="CLU_3414534_0_0_10"/>
<reference evidence="1 2" key="1">
    <citation type="submission" date="2010-03" db="EMBL/GenBank/DDBJ databases">
        <title>The genome sequence of Bacteriodes xylanisolvens XB1A.</title>
        <authorList>
            <consortium name="metaHIT consortium -- http://www.metahit.eu/"/>
            <person name="Pajon A."/>
            <person name="Turner K."/>
            <person name="Parkhill J."/>
            <person name="Bernalier A."/>
        </authorList>
    </citation>
    <scope>NUCLEOTIDE SEQUENCE [LARGE SCALE GENOMIC DNA]</scope>
    <source>
        <strain evidence="1 2">XB1A</strain>
    </source>
</reference>
<accession>D6D358</accession>
<dbReference type="EMBL" id="FP929033">
    <property type="protein sequence ID" value="CBK68860.1"/>
    <property type="molecule type" value="Genomic_DNA"/>
</dbReference>
<proteinExistence type="predicted"/>
<dbReference type="AlphaFoldDB" id="D6D358"/>
<evidence type="ECO:0000313" key="2">
    <source>
        <dbReference type="Proteomes" id="UP000008795"/>
    </source>
</evidence>
<organism evidence="1 2">
    <name type="scientific">Bacteroides xylanisolvens XB1A</name>
    <dbReference type="NCBI Taxonomy" id="657309"/>
    <lineage>
        <taxon>Bacteria</taxon>
        <taxon>Pseudomonadati</taxon>
        <taxon>Bacteroidota</taxon>
        <taxon>Bacteroidia</taxon>
        <taxon>Bacteroidales</taxon>
        <taxon>Bacteroidaceae</taxon>
        <taxon>Bacteroides</taxon>
    </lineage>
</organism>
<name>D6D358_9BACE</name>
<reference evidence="1 2" key="2">
    <citation type="submission" date="2010-03" db="EMBL/GenBank/DDBJ databases">
        <authorList>
            <person name="Pajon A."/>
        </authorList>
    </citation>
    <scope>NUCLEOTIDE SEQUENCE [LARGE SCALE GENOMIC DNA]</scope>
    <source>
        <strain evidence="1 2">XB1A</strain>
    </source>
</reference>
<evidence type="ECO:0000313" key="1">
    <source>
        <dbReference type="EMBL" id="CBK68860.1"/>
    </source>
</evidence>
<protein>
    <submittedName>
        <fullName evidence="1">Uncharacterized protein</fullName>
    </submittedName>
</protein>
<gene>
    <name evidence="1" type="ORF">BXY_39190</name>
</gene>
<dbReference type="KEGG" id="bxy:BXY_39190"/>